<keyword evidence="3" id="KW-1003">Cell membrane</keyword>
<keyword evidence="4" id="KW-0762">Sugar transport</keyword>
<protein>
    <submittedName>
        <fullName evidence="11">Ribose import ATP-binding protein RbsA 1</fullName>
    </submittedName>
</protein>
<dbReference type="RefSeq" id="WP_155334651.1">
    <property type="nucleotide sequence ID" value="NZ_BAAABN010000006.1"/>
</dbReference>
<evidence type="ECO:0000256" key="1">
    <source>
        <dbReference type="ARBA" id="ARBA00004202"/>
    </source>
</evidence>
<dbReference type="InterPro" id="IPR027417">
    <property type="entry name" value="P-loop_NTPase"/>
</dbReference>
<evidence type="ECO:0000256" key="5">
    <source>
        <dbReference type="ARBA" id="ARBA00022737"/>
    </source>
</evidence>
<dbReference type="EMBL" id="BLAD01000035">
    <property type="protein sequence ID" value="GER98217.1"/>
    <property type="molecule type" value="Genomic_DNA"/>
</dbReference>
<reference evidence="11 12" key="1">
    <citation type="submission" date="2019-10" db="EMBL/GenBank/DDBJ databases">
        <title>Whole genome shotgun sequence of Acrocarpospora corrugata NBRC 13972.</title>
        <authorList>
            <person name="Ichikawa N."/>
            <person name="Kimura A."/>
            <person name="Kitahashi Y."/>
            <person name="Komaki H."/>
            <person name="Oguchi A."/>
        </authorList>
    </citation>
    <scope>NUCLEOTIDE SEQUENCE [LARGE SCALE GENOMIC DNA]</scope>
    <source>
        <strain evidence="11 12">NBRC 13972</strain>
    </source>
</reference>
<keyword evidence="7 11" id="KW-0067">ATP-binding</keyword>
<gene>
    <name evidence="11" type="primary">rbsA1</name>
    <name evidence="11" type="ORF">Acor_02790</name>
</gene>
<feature type="domain" description="ABC transporter" evidence="10">
    <location>
        <begin position="256"/>
        <end position="499"/>
    </location>
</feature>
<keyword evidence="2" id="KW-0813">Transport</keyword>
<sequence>MADSPPPVLALREVSKSFGAVRALREVSLSLIAGEALALAGENGAGKSTLVKILSGVHRPDAGRLLLDGEPVEFHGPADAQAAGVAVIYQEPTLFPDLTVAENIFMGRQPRGRLGRIDRRAMRAQAAALFTRLGVPLDPEQPARGLSIADQQLVEIAKALSRDARVLIMDEPTAALSGNEVTRLFGVARSLREQGCAVLFISHRLDEIFDLCQRVTTLRDGGHVADDRIADIIPDDLVRRMVGRELGALFPKQDAVPGEVALQVRRLTREGVFTDVSFEVRRGEIVALAGLVGAGRSEVARAVFGVDRWDAGSVQVGGRALRPGSPAASMALGLALVPEDRRQQGLVMELSIERNIALAGLAEVRHGPLISRAAERVRAADWAQRLQLRHRSLADAVDVLSGGNQQKVVLAKWLARQPSVLIVDEPTRGIDVATKAEVHRLLSELAVGGIAVLMISSELPEVLGMADRVLVMREGRLVAEIPRGTATEETVMAAATGIGGGGA</sequence>
<name>A0A5M3VV03_9ACTN</name>
<dbReference type="GO" id="GO:0016887">
    <property type="term" value="F:ATP hydrolysis activity"/>
    <property type="evidence" value="ECO:0007669"/>
    <property type="project" value="InterPro"/>
</dbReference>
<dbReference type="AlphaFoldDB" id="A0A5M3VV03"/>
<evidence type="ECO:0000256" key="8">
    <source>
        <dbReference type="ARBA" id="ARBA00022967"/>
    </source>
</evidence>
<comment type="caution">
    <text evidence="11">The sequence shown here is derived from an EMBL/GenBank/DDBJ whole genome shotgun (WGS) entry which is preliminary data.</text>
</comment>
<evidence type="ECO:0000259" key="10">
    <source>
        <dbReference type="PROSITE" id="PS50893"/>
    </source>
</evidence>
<comment type="subcellular location">
    <subcellularLocation>
        <location evidence="1">Cell membrane</location>
        <topology evidence="1">Peripheral membrane protein</topology>
    </subcellularLocation>
</comment>
<keyword evidence="6" id="KW-0547">Nucleotide-binding</keyword>
<dbReference type="Pfam" id="PF00005">
    <property type="entry name" value="ABC_tran"/>
    <property type="match status" value="2"/>
</dbReference>
<keyword evidence="9" id="KW-0472">Membrane</keyword>
<evidence type="ECO:0000313" key="11">
    <source>
        <dbReference type="EMBL" id="GER98217.1"/>
    </source>
</evidence>
<keyword evidence="5" id="KW-0677">Repeat</keyword>
<dbReference type="CDD" id="cd03216">
    <property type="entry name" value="ABC_Carb_Monos_I"/>
    <property type="match status" value="1"/>
</dbReference>
<evidence type="ECO:0000256" key="4">
    <source>
        <dbReference type="ARBA" id="ARBA00022597"/>
    </source>
</evidence>
<dbReference type="OrthoDB" id="8039522at2"/>
<dbReference type="PANTHER" id="PTHR43790">
    <property type="entry name" value="CARBOHYDRATE TRANSPORT ATP-BINDING PROTEIN MG119-RELATED"/>
    <property type="match status" value="1"/>
</dbReference>
<dbReference type="InterPro" id="IPR003439">
    <property type="entry name" value="ABC_transporter-like_ATP-bd"/>
</dbReference>
<dbReference type="InterPro" id="IPR050107">
    <property type="entry name" value="ABC_carbohydrate_import_ATPase"/>
</dbReference>
<evidence type="ECO:0000256" key="3">
    <source>
        <dbReference type="ARBA" id="ARBA00022475"/>
    </source>
</evidence>
<evidence type="ECO:0000313" key="12">
    <source>
        <dbReference type="Proteomes" id="UP000334990"/>
    </source>
</evidence>
<dbReference type="Gene3D" id="3.40.50.300">
    <property type="entry name" value="P-loop containing nucleotide triphosphate hydrolases"/>
    <property type="match status" value="2"/>
</dbReference>
<feature type="domain" description="ABC transporter" evidence="10">
    <location>
        <begin position="9"/>
        <end position="245"/>
    </location>
</feature>
<evidence type="ECO:0000256" key="7">
    <source>
        <dbReference type="ARBA" id="ARBA00022840"/>
    </source>
</evidence>
<dbReference type="GO" id="GO:0005524">
    <property type="term" value="F:ATP binding"/>
    <property type="evidence" value="ECO:0007669"/>
    <property type="project" value="UniProtKB-KW"/>
</dbReference>
<dbReference type="Proteomes" id="UP000334990">
    <property type="component" value="Unassembled WGS sequence"/>
</dbReference>
<dbReference type="PROSITE" id="PS50893">
    <property type="entry name" value="ABC_TRANSPORTER_2"/>
    <property type="match status" value="2"/>
</dbReference>
<proteinExistence type="predicted"/>
<accession>A0A5M3VV03</accession>
<dbReference type="InterPro" id="IPR017871">
    <property type="entry name" value="ABC_transporter-like_CS"/>
</dbReference>
<evidence type="ECO:0000256" key="9">
    <source>
        <dbReference type="ARBA" id="ARBA00023136"/>
    </source>
</evidence>
<dbReference type="InterPro" id="IPR003593">
    <property type="entry name" value="AAA+_ATPase"/>
</dbReference>
<evidence type="ECO:0000256" key="6">
    <source>
        <dbReference type="ARBA" id="ARBA00022741"/>
    </source>
</evidence>
<keyword evidence="12" id="KW-1185">Reference proteome</keyword>
<dbReference type="GO" id="GO:0005886">
    <property type="term" value="C:plasma membrane"/>
    <property type="evidence" value="ECO:0007669"/>
    <property type="project" value="UniProtKB-SubCell"/>
</dbReference>
<keyword evidence="8" id="KW-1278">Translocase</keyword>
<dbReference type="PROSITE" id="PS00211">
    <property type="entry name" value="ABC_TRANSPORTER_1"/>
    <property type="match status" value="1"/>
</dbReference>
<dbReference type="SUPFAM" id="SSF52540">
    <property type="entry name" value="P-loop containing nucleoside triphosphate hydrolases"/>
    <property type="match status" value="2"/>
</dbReference>
<dbReference type="PANTHER" id="PTHR43790:SF3">
    <property type="entry name" value="D-ALLOSE IMPORT ATP-BINDING PROTEIN ALSA-RELATED"/>
    <property type="match status" value="1"/>
</dbReference>
<organism evidence="11 12">
    <name type="scientific">Acrocarpospora corrugata</name>
    <dbReference type="NCBI Taxonomy" id="35763"/>
    <lineage>
        <taxon>Bacteria</taxon>
        <taxon>Bacillati</taxon>
        <taxon>Actinomycetota</taxon>
        <taxon>Actinomycetes</taxon>
        <taxon>Streptosporangiales</taxon>
        <taxon>Streptosporangiaceae</taxon>
        <taxon>Acrocarpospora</taxon>
    </lineage>
</organism>
<dbReference type="CDD" id="cd03215">
    <property type="entry name" value="ABC_Carb_Monos_II"/>
    <property type="match status" value="1"/>
</dbReference>
<dbReference type="SMART" id="SM00382">
    <property type="entry name" value="AAA"/>
    <property type="match status" value="2"/>
</dbReference>
<dbReference type="FunFam" id="3.40.50.300:FF:000127">
    <property type="entry name" value="Ribose import ATP-binding protein RbsA"/>
    <property type="match status" value="1"/>
</dbReference>
<evidence type="ECO:0000256" key="2">
    <source>
        <dbReference type="ARBA" id="ARBA00022448"/>
    </source>
</evidence>